<dbReference type="Gene3D" id="1.20.120.1560">
    <property type="match status" value="1"/>
</dbReference>
<protein>
    <recommendedName>
        <fullName evidence="1">Glutamine synthetase C-terminal domain-containing protein</fullName>
    </recommendedName>
</protein>
<evidence type="ECO:0000259" key="1">
    <source>
        <dbReference type="Pfam" id="PF18318"/>
    </source>
</evidence>
<evidence type="ECO:0000313" key="3">
    <source>
        <dbReference type="Proteomes" id="UP001479436"/>
    </source>
</evidence>
<name>A0ABR2WHI7_9FUNG</name>
<reference evidence="2 3" key="1">
    <citation type="submission" date="2023-04" db="EMBL/GenBank/DDBJ databases">
        <title>Genome of Basidiobolus ranarum AG-B5.</title>
        <authorList>
            <person name="Stajich J.E."/>
            <person name="Carter-House D."/>
            <person name="Gryganskyi A."/>
        </authorList>
    </citation>
    <scope>NUCLEOTIDE SEQUENCE [LARGE SCALE GENOMIC DNA]</scope>
    <source>
        <strain evidence="2 3">AG-B5</strain>
    </source>
</reference>
<dbReference type="InterPro" id="IPR040577">
    <property type="entry name" value="Gln-synt_C"/>
</dbReference>
<dbReference type="PANTHER" id="PTHR42974">
    <property type="entry name" value="GLUTAMINE SYNTHETASE"/>
    <property type="match status" value="1"/>
</dbReference>
<gene>
    <name evidence="2" type="ORF">K7432_014476</name>
</gene>
<feature type="domain" description="Glutamine synthetase C-terminal" evidence="1">
    <location>
        <begin position="3"/>
        <end position="41"/>
    </location>
</feature>
<keyword evidence="3" id="KW-1185">Reference proteome</keyword>
<dbReference type="Pfam" id="PF18318">
    <property type="entry name" value="Gln-synt_C-ter"/>
    <property type="match status" value="1"/>
</dbReference>
<dbReference type="EMBL" id="JASJQH010001655">
    <property type="protein sequence ID" value="KAK9760980.1"/>
    <property type="molecule type" value="Genomic_DNA"/>
</dbReference>
<proteinExistence type="predicted"/>
<accession>A0ABR2WHI7</accession>
<evidence type="ECO:0000313" key="2">
    <source>
        <dbReference type="EMBL" id="KAK9760980.1"/>
    </source>
</evidence>
<dbReference type="InterPro" id="IPR052725">
    <property type="entry name" value="GS_Type-3"/>
</dbReference>
<dbReference type="PANTHER" id="PTHR42974:SF1">
    <property type="entry name" value="TYPE-3 GLUTAMINE SYNTHETASE"/>
    <property type="match status" value="1"/>
</dbReference>
<comment type="caution">
    <text evidence="2">The sequence shown here is derived from an EMBL/GenBank/DDBJ whole genome shotgun (WGS) entry which is preliminary data.</text>
</comment>
<sequence length="129" mass="14640">MKERYAKDLIVEANTLKTLVQQQILPSAYEYRKDLAVGAKNMVDIGIDASAETTTLTELSKTLSGFQDLVTKLTEVVDEVESNEHEQAKNACKNIIPLMEEIRVRTDKLEEVVADKHWALPKNTEILFY</sequence>
<organism evidence="2 3">
    <name type="scientific">Basidiobolus ranarum</name>
    <dbReference type="NCBI Taxonomy" id="34480"/>
    <lineage>
        <taxon>Eukaryota</taxon>
        <taxon>Fungi</taxon>
        <taxon>Fungi incertae sedis</taxon>
        <taxon>Zoopagomycota</taxon>
        <taxon>Entomophthoromycotina</taxon>
        <taxon>Basidiobolomycetes</taxon>
        <taxon>Basidiobolales</taxon>
        <taxon>Basidiobolaceae</taxon>
        <taxon>Basidiobolus</taxon>
    </lineage>
</organism>
<dbReference type="Proteomes" id="UP001479436">
    <property type="component" value="Unassembled WGS sequence"/>
</dbReference>